<dbReference type="eggNOG" id="ENOG5032RWS">
    <property type="taxonomic scope" value="Bacteria"/>
</dbReference>
<feature type="chain" id="PRO_5003614134" description="DUF4399 domain-containing protein" evidence="1">
    <location>
        <begin position="26"/>
        <end position="149"/>
    </location>
</feature>
<reference evidence="3" key="1">
    <citation type="submission" date="2012-02" db="EMBL/GenBank/DDBJ databases">
        <title>The complete genome of Frateuria aurantia DSM 6220.</title>
        <authorList>
            <consortium name="US DOE Joint Genome Institute (JGI-PGF)"/>
            <person name="Lucas S."/>
            <person name="Copeland A."/>
            <person name="Lapidus A."/>
            <person name="Glavina del Rio T."/>
            <person name="Dalin E."/>
            <person name="Tice H."/>
            <person name="Bruce D."/>
            <person name="Goodwin L."/>
            <person name="Pitluck S."/>
            <person name="Peters L."/>
            <person name="Ovchinnikova G."/>
            <person name="Teshima H."/>
            <person name="Kyrpides N."/>
            <person name="Mavromatis K."/>
            <person name="Ivanova N."/>
            <person name="Brettin T."/>
            <person name="Detter J.C."/>
            <person name="Han C."/>
            <person name="Larimer F."/>
            <person name="Land M."/>
            <person name="Hauser L."/>
            <person name="Markowitz V."/>
            <person name="Cheng J.-F."/>
            <person name="Hugenholtz P."/>
            <person name="Woyke T."/>
            <person name="Wu D."/>
            <person name="Brambilla E."/>
            <person name="Klenk H.-P."/>
            <person name="Eisen J.A."/>
        </authorList>
    </citation>
    <scope>NUCLEOTIDE SEQUENCE</scope>
    <source>
        <strain evidence="3">DSM 6220</strain>
    </source>
</reference>
<protein>
    <recommendedName>
        <fullName evidence="2">DUF4399 domain-containing protein</fullName>
    </recommendedName>
</protein>
<keyword evidence="1" id="KW-0732">Signal</keyword>
<organism evidence="3 4">
    <name type="scientific">Frateuria aurantia (strain ATCC 33424 / DSM 6220 / KCTC 2777 / LMG 1558 / NBRC 3245 / NCIMB 13370)</name>
    <name type="common">Acetobacter aurantius</name>
    <dbReference type="NCBI Taxonomy" id="767434"/>
    <lineage>
        <taxon>Bacteria</taxon>
        <taxon>Pseudomonadati</taxon>
        <taxon>Pseudomonadota</taxon>
        <taxon>Gammaproteobacteria</taxon>
        <taxon>Lysobacterales</taxon>
        <taxon>Rhodanobacteraceae</taxon>
        <taxon>Frateuria</taxon>
    </lineage>
</organism>
<feature type="domain" description="DUF4399" evidence="2">
    <location>
        <begin position="58"/>
        <end position="149"/>
    </location>
</feature>
<dbReference type="STRING" id="767434.Fraau_0923"/>
<dbReference type="EMBL" id="CP003350">
    <property type="protein sequence ID" value="AFC85392.1"/>
    <property type="molecule type" value="Genomic_DNA"/>
</dbReference>
<accession>H8L1N2</accession>
<dbReference type="AlphaFoldDB" id="H8L1N2"/>
<feature type="signal peptide" evidence="1">
    <location>
        <begin position="1"/>
        <end position="25"/>
    </location>
</feature>
<evidence type="ECO:0000313" key="4">
    <source>
        <dbReference type="Proteomes" id="UP000005234"/>
    </source>
</evidence>
<keyword evidence="4" id="KW-1185">Reference proteome</keyword>
<sequence length="149" mass="15365">MSHVMRKLLIAAVAEAALLPALALAQAGPLPSAKAPSGAEVYIESPRDGAVVGQDFTVRFGLKGMGVAPAGVEHPDTGHHHLLVDVTTLPAAGTPIPKDATHLHFGGGQTEAKIHLAPGTHTLQLELADANHVPFSPALVSKKITVHVK</sequence>
<dbReference type="InterPro" id="IPR025512">
    <property type="entry name" value="DUF4399"/>
</dbReference>
<evidence type="ECO:0000259" key="2">
    <source>
        <dbReference type="Pfam" id="PF14347"/>
    </source>
</evidence>
<name>H8L1N2_FRAAD</name>
<gene>
    <name evidence="3" type="ordered locus">Fraau_0923</name>
</gene>
<dbReference type="HOGENOM" id="CLU_116275_2_0_6"/>
<evidence type="ECO:0000313" key="3">
    <source>
        <dbReference type="EMBL" id="AFC85392.1"/>
    </source>
</evidence>
<dbReference type="RefSeq" id="WP_014402398.1">
    <property type="nucleotide sequence ID" value="NC_017033.1"/>
</dbReference>
<dbReference type="KEGG" id="fau:Fraau_0923"/>
<dbReference type="Pfam" id="PF14347">
    <property type="entry name" value="DUF4399"/>
    <property type="match status" value="1"/>
</dbReference>
<dbReference type="Proteomes" id="UP000005234">
    <property type="component" value="Chromosome"/>
</dbReference>
<evidence type="ECO:0000256" key="1">
    <source>
        <dbReference type="SAM" id="SignalP"/>
    </source>
</evidence>
<proteinExistence type="predicted"/>